<sequence length="48" mass="5411">MWILTVKKTLLKLPICLVGEIQYGGTYIKNKWTVLSFQPIGLNIKCGS</sequence>
<evidence type="ECO:0000313" key="2">
    <source>
        <dbReference type="EMBL" id="JAH41927.1"/>
    </source>
</evidence>
<proteinExistence type="predicted"/>
<name>A0A0E9SL32_ANGAN</name>
<protein>
    <recommendedName>
        <fullName evidence="3">SRCR domain-containing protein</fullName>
    </recommendedName>
</protein>
<dbReference type="EMBL" id="GBXM01066650">
    <property type="protein sequence ID" value="JAH41927.1"/>
    <property type="molecule type" value="Transcribed_RNA"/>
</dbReference>
<organism evidence="2">
    <name type="scientific">Anguilla anguilla</name>
    <name type="common">European freshwater eel</name>
    <name type="synonym">Muraena anguilla</name>
    <dbReference type="NCBI Taxonomy" id="7936"/>
    <lineage>
        <taxon>Eukaryota</taxon>
        <taxon>Metazoa</taxon>
        <taxon>Chordata</taxon>
        <taxon>Craniata</taxon>
        <taxon>Vertebrata</taxon>
        <taxon>Euteleostomi</taxon>
        <taxon>Actinopterygii</taxon>
        <taxon>Neopterygii</taxon>
        <taxon>Teleostei</taxon>
        <taxon>Anguilliformes</taxon>
        <taxon>Anguillidae</taxon>
        <taxon>Anguilla</taxon>
    </lineage>
</organism>
<feature type="chain" id="PRO_5002432564" description="SRCR domain-containing protein" evidence="1">
    <location>
        <begin position="19"/>
        <end position="48"/>
    </location>
</feature>
<accession>A0A0E9SL32</accession>
<feature type="signal peptide" evidence="1">
    <location>
        <begin position="1"/>
        <end position="18"/>
    </location>
</feature>
<evidence type="ECO:0008006" key="3">
    <source>
        <dbReference type="Google" id="ProtNLM"/>
    </source>
</evidence>
<evidence type="ECO:0000256" key="1">
    <source>
        <dbReference type="SAM" id="SignalP"/>
    </source>
</evidence>
<reference evidence="2" key="1">
    <citation type="submission" date="2014-11" db="EMBL/GenBank/DDBJ databases">
        <authorList>
            <person name="Amaro Gonzalez C."/>
        </authorList>
    </citation>
    <scope>NUCLEOTIDE SEQUENCE</scope>
</reference>
<dbReference type="AlphaFoldDB" id="A0A0E9SL32"/>
<keyword evidence="1" id="KW-0732">Signal</keyword>
<reference evidence="2" key="2">
    <citation type="journal article" date="2015" name="Fish Shellfish Immunol.">
        <title>Early steps in the European eel (Anguilla anguilla)-Vibrio vulnificus interaction in the gills: Role of the RtxA13 toxin.</title>
        <authorList>
            <person name="Callol A."/>
            <person name="Pajuelo D."/>
            <person name="Ebbesson L."/>
            <person name="Teles M."/>
            <person name="MacKenzie S."/>
            <person name="Amaro C."/>
        </authorList>
    </citation>
    <scope>NUCLEOTIDE SEQUENCE</scope>
</reference>